<evidence type="ECO:0000313" key="2">
    <source>
        <dbReference type="Proteomes" id="UP000036356"/>
    </source>
</evidence>
<reference evidence="1 2" key="1">
    <citation type="submission" date="2015-06" db="EMBL/GenBank/DDBJ databases">
        <title>Draft genome of the moderately acidophilic sulfate reducer Candidatus Desulfosporosinus acididurans strain M1.</title>
        <authorList>
            <person name="Poehlein A."/>
            <person name="Petzsch P."/>
            <person name="Johnson B.D."/>
            <person name="Schloemann M."/>
            <person name="Daniel R."/>
            <person name="Muehling M."/>
        </authorList>
    </citation>
    <scope>NUCLEOTIDE SEQUENCE [LARGE SCALE GENOMIC DNA]</scope>
    <source>
        <strain evidence="1 2">M1</strain>
    </source>
</reference>
<protein>
    <submittedName>
        <fullName evidence="1">Uncharacterized protein</fullName>
    </submittedName>
</protein>
<comment type="caution">
    <text evidence="1">The sequence shown here is derived from an EMBL/GenBank/DDBJ whole genome shotgun (WGS) entry which is preliminary data.</text>
</comment>
<dbReference type="PATRIC" id="fig|476652.3.peg.4421"/>
<sequence>MELLNINGKDYEFVHRYGKNNELRKSLNDLTQMIFGFNFEQWYLNDAGVS</sequence>
<dbReference type="STRING" id="476652.DEAC_c41730"/>
<keyword evidence="2" id="KW-1185">Reference proteome</keyword>
<evidence type="ECO:0000313" key="1">
    <source>
        <dbReference type="EMBL" id="KLU63944.1"/>
    </source>
</evidence>
<accession>A0A0J1FKE0</accession>
<dbReference type="AlphaFoldDB" id="A0A0J1FKE0"/>
<proteinExistence type="predicted"/>
<dbReference type="EMBL" id="LDZY01000020">
    <property type="protein sequence ID" value="KLU63944.1"/>
    <property type="molecule type" value="Genomic_DNA"/>
</dbReference>
<name>A0A0J1FKE0_9FIRM</name>
<gene>
    <name evidence="1" type="ORF">DEAC_c41730</name>
</gene>
<dbReference type="Proteomes" id="UP000036356">
    <property type="component" value="Unassembled WGS sequence"/>
</dbReference>
<organism evidence="1 2">
    <name type="scientific">Desulfosporosinus acididurans</name>
    <dbReference type="NCBI Taxonomy" id="476652"/>
    <lineage>
        <taxon>Bacteria</taxon>
        <taxon>Bacillati</taxon>
        <taxon>Bacillota</taxon>
        <taxon>Clostridia</taxon>
        <taxon>Eubacteriales</taxon>
        <taxon>Desulfitobacteriaceae</taxon>
        <taxon>Desulfosporosinus</taxon>
    </lineage>
</organism>